<evidence type="ECO:0000256" key="3">
    <source>
        <dbReference type="ARBA" id="ARBA00022603"/>
    </source>
</evidence>
<evidence type="ECO:0000256" key="8">
    <source>
        <dbReference type="RuleBase" id="RU361257"/>
    </source>
</evidence>
<keyword evidence="5 8" id="KW-0949">S-adenosyl-L-methionine</keyword>
<evidence type="ECO:0000256" key="1">
    <source>
        <dbReference type="ARBA" id="ARBA00006594"/>
    </source>
</evidence>
<dbReference type="GO" id="GO:0006298">
    <property type="term" value="P:mismatch repair"/>
    <property type="evidence" value="ECO:0007669"/>
    <property type="project" value="TreeGrafter"/>
</dbReference>
<protein>
    <recommendedName>
        <fullName evidence="2 8">Site-specific DNA-methyltransferase (adenine-specific)</fullName>
        <ecNumber evidence="2 8">2.1.1.72</ecNumber>
    </recommendedName>
</protein>
<organism evidence="9 10">
    <name type="scientific">candidate division WOR-1 bacterium RIFOXYC12_FULL_54_18</name>
    <dbReference type="NCBI Taxonomy" id="1802584"/>
    <lineage>
        <taxon>Bacteria</taxon>
        <taxon>Bacillati</taxon>
        <taxon>Saganbacteria</taxon>
    </lineage>
</organism>
<gene>
    <name evidence="9" type="ORF">A3K49_07315</name>
</gene>
<keyword evidence="3 8" id="KW-0489">Methyltransferase</keyword>
<dbReference type="Gene3D" id="1.10.1020.10">
    <property type="entry name" value="Adenine-specific Methyltransferase, Domain 2"/>
    <property type="match status" value="1"/>
</dbReference>
<dbReference type="InterPro" id="IPR002052">
    <property type="entry name" value="DNA_methylase_N6_adenine_CS"/>
</dbReference>
<feature type="binding site" evidence="7">
    <location>
        <position position="22"/>
    </location>
    <ligand>
        <name>S-adenosyl-L-methionine</name>
        <dbReference type="ChEBI" id="CHEBI:59789"/>
    </ligand>
</feature>
<evidence type="ECO:0000256" key="2">
    <source>
        <dbReference type="ARBA" id="ARBA00011900"/>
    </source>
</evidence>
<dbReference type="GO" id="GO:1904047">
    <property type="term" value="F:S-adenosyl-L-methionine binding"/>
    <property type="evidence" value="ECO:0007669"/>
    <property type="project" value="TreeGrafter"/>
</dbReference>
<dbReference type="Pfam" id="PF02086">
    <property type="entry name" value="MethyltransfD12"/>
    <property type="match status" value="1"/>
</dbReference>
<dbReference type="PANTHER" id="PTHR30481:SF3">
    <property type="entry name" value="DNA ADENINE METHYLASE"/>
    <property type="match status" value="1"/>
</dbReference>
<proteinExistence type="inferred from homology"/>
<dbReference type="GO" id="GO:0032259">
    <property type="term" value="P:methylation"/>
    <property type="evidence" value="ECO:0007669"/>
    <property type="project" value="UniProtKB-KW"/>
</dbReference>
<evidence type="ECO:0000256" key="7">
    <source>
        <dbReference type="PIRSR" id="PIRSR000398-1"/>
    </source>
</evidence>
<feature type="binding site" evidence="7">
    <location>
        <position position="18"/>
    </location>
    <ligand>
        <name>S-adenosyl-L-methionine</name>
        <dbReference type="ChEBI" id="CHEBI:59789"/>
    </ligand>
</feature>
<dbReference type="InterPro" id="IPR029063">
    <property type="entry name" value="SAM-dependent_MTases_sf"/>
</dbReference>
<dbReference type="InterPro" id="IPR023095">
    <property type="entry name" value="Ade_MeTrfase_dom_2"/>
</dbReference>
<dbReference type="SUPFAM" id="SSF53335">
    <property type="entry name" value="S-adenosyl-L-methionine-dependent methyltransferases"/>
    <property type="match status" value="1"/>
</dbReference>
<dbReference type="Proteomes" id="UP000178602">
    <property type="component" value="Unassembled WGS sequence"/>
</dbReference>
<feature type="binding site" evidence="7">
    <location>
        <position position="188"/>
    </location>
    <ligand>
        <name>S-adenosyl-L-methionine</name>
        <dbReference type="ChEBI" id="CHEBI:59789"/>
    </ligand>
</feature>
<evidence type="ECO:0000256" key="6">
    <source>
        <dbReference type="ARBA" id="ARBA00047942"/>
    </source>
</evidence>
<dbReference type="PROSITE" id="PS00092">
    <property type="entry name" value="N6_MTASE"/>
    <property type="match status" value="1"/>
</dbReference>
<reference evidence="9 10" key="1">
    <citation type="journal article" date="2016" name="Nat. Commun.">
        <title>Thousands of microbial genomes shed light on interconnected biogeochemical processes in an aquifer system.</title>
        <authorList>
            <person name="Anantharaman K."/>
            <person name="Brown C.T."/>
            <person name="Hug L.A."/>
            <person name="Sharon I."/>
            <person name="Castelle C.J."/>
            <person name="Probst A.J."/>
            <person name="Thomas B.C."/>
            <person name="Singh A."/>
            <person name="Wilkins M.J."/>
            <person name="Karaoz U."/>
            <person name="Brodie E.L."/>
            <person name="Williams K.H."/>
            <person name="Hubbard S.S."/>
            <person name="Banfield J.F."/>
        </authorList>
    </citation>
    <scope>NUCLEOTIDE SEQUENCE [LARGE SCALE GENOMIC DNA]</scope>
</reference>
<feature type="binding site" evidence="7">
    <location>
        <position position="63"/>
    </location>
    <ligand>
        <name>S-adenosyl-L-methionine</name>
        <dbReference type="ChEBI" id="CHEBI:59789"/>
    </ligand>
</feature>
<evidence type="ECO:0000256" key="5">
    <source>
        <dbReference type="ARBA" id="ARBA00022691"/>
    </source>
</evidence>
<dbReference type="AlphaFoldDB" id="A0A1F4T9K7"/>
<comment type="similarity">
    <text evidence="1 8">Belongs to the N(4)/N(6)-methyltransferase family.</text>
</comment>
<dbReference type="InterPro" id="IPR012327">
    <property type="entry name" value="MeTrfase_D12"/>
</dbReference>
<evidence type="ECO:0000256" key="4">
    <source>
        <dbReference type="ARBA" id="ARBA00022679"/>
    </source>
</evidence>
<dbReference type="EMBL" id="MEUG01000001">
    <property type="protein sequence ID" value="OGC28743.1"/>
    <property type="molecule type" value="Genomic_DNA"/>
</dbReference>
<dbReference type="GO" id="GO:0009307">
    <property type="term" value="P:DNA restriction-modification system"/>
    <property type="evidence" value="ECO:0007669"/>
    <property type="project" value="InterPro"/>
</dbReference>
<dbReference type="GO" id="GO:0043565">
    <property type="term" value="F:sequence-specific DNA binding"/>
    <property type="evidence" value="ECO:0007669"/>
    <property type="project" value="TreeGrafter"/>
</dbReference>
<name>A0A1F4T9K7_UNCSA</name>
<sequence length="280" mass="32951">MKSKNKKPIIKQKPFLKWAGGKSQLLSTIINHLPQKYNRYIEPFVGGGALLFALEPRKAIISDLNEELINCYKTVKNNVDSLIEDLHKHENDKHYFYQIRSQSIKILSEIERASRFIYLNKTCFNGLWRVNKQNQFNTPFGGYKNPKIVNVSALKQASRYLQHVKIFYGDYYKILQKYARKDDFVYLDPPYYPISKYSDFKRYTKEGFDIIQQKRLAHLFKILDARGCKLLLSNSSAECIANLYSEYTVITVRAKRLINSDHNKRGFVKEILVNNYERTH</sequence>
<dbReference type="InterPro" id="IPR012263">
    <property type="entry name" value="M_m6A_EcoRV"/>
</dbReference>
<dbReference type="GO" id="GO:0009007">
    <property type="term" value="F:site-specific DNA-methyltransferase (adenine-specific) activity"/>
    <property type="evidence" value="ECO:0007669"/>
    <property type="project" value="UniProtKB-UniRule"/>
</dbReference>
<comment type="catalytic activity">
    <reaction evidence="6 8">
        <text>a 2'-deoxyadenosine in DNA + S-adenosyl-L-methionine = an N(6)-methyl-2'-deoxyadenosine in DNA + S-adenosyl-L-homocysteine + H(+)</text>
        <dbReference type="Rhea" id="RHEA:15197"/>
        <dbReference type="Rhea" id="RHEA-COMP:12418"/>
        <dbReference type="Rhea" id="RHEA-COMP:12419"/>
        <dbReference type="ChEBI" id="CHEBI:15378"/>
        <dbReference type="ChEBI" id="CHEBI:57856"/>
        <dbReference type="ChEBI" id="CHEBI:59789"/>
        <dbReference type="ChEBI" id="CHEBI:90615"/>
        <dbReference type="ChEBI" id="CHEBI:90616"/>
        <dbReference type="EC" id="2.1.1.72"/>
    </reaction>
</comment>
<dbReference type="PIRSF" id="PIRSF000398">
    <property type="entry name" value="M_m6A_EcoRV"/>
    <property type="match status" value="1"/>
</dbReference>
<dbReference type="PANTHER" id="PTHR30481">
    <property type="entry name" value="DNA ADENINE METHYLASE"/>
    <property type="match status" value="1"/>
</dbReference>
<dbReference type="Gene3D" id="3.40.50.150">
    <property type="entry name" value="Vaccinia Virus protein VP39"/>
    <property type="match status" value="1"/>
</dbReference>
<keyword evidence="4 8" id="KW-0808">Transferase</keyword>
<comment type="caution">
    <text evidence="9">The sequence shown here is derived from an EMBL/GenBank/DDBJ whole genome shotgun (WGS) entry which is preliminary data.</text>
</comment>
<dbReference type="PRINTS" id="PR00505">
    <property type="entry name" value="D12N6MTFRASE"/>
</dbReference>
<dbReference type="EC" id="2.1.1.72" evidence="2 8"/>
<evidence type="ECO:0000313" key="10">
    <source>
        <dbReference type="Proteomes" id="UP000178602"/>
    </source>
</evidence>
<evidence type="ECO:0000313" key="9">
    <source>
        <dbReference type="EMBL" id="OGC28743.1"/>
    </source>
</evidence>
<accession>A0A1F4T9K7</accession>
<dbReference type="NCBIfam" id="TIGR00571">
    <property type="entry name" value="dam"/>
    <property type="match status" value="1"/>
</dbReference>